<comment type="caution">
    <text evidence="2">The sequence shown here is derived from an EMBL/GenBank/DDBJ whole genome shotgun (WGS) entry which is preliminary data.</text>
</comment>
<protein>
    <submittedName>
        <fullName evidence="2">Signal peptidase I</fullName>
    </submittedName>
</protein>
<sequence>MDSTDGEFSVVGLLFYLALTVGIIVAMWKTYEKAGKPGWAAIIPVYNLIILMEIVGRPTWWVILFFVPCVNFVIMFMVMIDLAKSFGKEWWFAFLFFILGAGYFILGFGKDEYKGPAAPTKEAA</sequence>
<keyword evidence="1" id="KW-0812">Transmembrane</keyword>
<reference evidence="2" key="1">
    <citation type="journal article" date="2019" name="PLoS Negl. Trop. Dis.">
        <title>Revisiting the worldwide diversity of Leptospira species in the environment.</title>
        <authorList>
            <person name="Vincent A.T."/>
            <person name="Schiettekatte O."/>
            <person name="Bourhy P."/>
            <person name="Veyrier F.J."/>
            <person name="Picardeau M."/>
        </authorList>
    </citation>
    <scope>NUCLEOTIDE SEQUENCE [LARGE SCALE GENOMIC DNA]</scope>
    <source>
        <strain evidence="2">201300427</strain>
    </source>
</reference>
<accession>A0A4R9LYM0</accession>
<dbReference type="AlphaFoldDB" id="A0A4R9LYM0"/>
<dbReference type="OrthoDB" id="2376202at2"/>
<evidence type="ECO:0000256" key="1">
    <source>
        <dbReference type="SAM" id="Phobius"/>
    </source>
</evidence>
<gene>
    <name evidence="2" type="ORF">EHS15_14310</name>
</gene>
<dbReference type="Pfam" id="PF18936">
    <property type="entry name" value="DUF5684"/>
    <property type="match status" value="1"/>
</dbReference>
<feature type="transmembrane region" description="Helical" evidence="1">
    <location>
        <begin position="6"/>
        <end position="26"/>
    </location>
</feature>
<feature type="transmembrane region" description="Helical" evidence="1">
    <location>
        <begin position="90"/>
        <end position="109"/>
    </location>
</feature>
<feature type="transmembrane region" description="Helical" evidence="1">
    <location>
        <begin position="61"/>
        <end position="83"/>
    </location>
</feature>
<evidence type="ECO:0000313" key="3">
    <source>
        <dbReference type="Proteomes" id="UP000298058"/>
    </source>
</evidence>
<keyword evidence="1" id="KW-1133">Transmembrane helix</keyword>
<keyword evidence="1" id="KW-0472">Membrane</keyword>
<name>A0A4R9LYM0_9LEPT</name>
<proteinExistence type="predicted"/>
<dbReference type="EMBL" id="RQHW01000047">
    <property type="protein sequence ID" value="TGN18555.1"/>
    <property type="molecule type" value="Genomic_DNA"/>
</dbReference>
<dbReference type="InterPro" id="IPR043739">
    <property type="entry name" value="DUF5684"/>
</dbReference>
<dbReference type="Proteomes" id="UP000298058">
    <property type="component" value="Unassembled WGS sequence"/>
</dbReference>
<feature type="transmembrane region" description="Helical" evidence="1">
    <location>
        <begin position="38"/>
        <end position="55"/>
    </location>
</feature>
<evidence type="ECO:0000313" key="2">
    <source>
        <dbReference type="EMBL" id="TGN18555.1"/>
    </source>
</evidence>
<keyword evidence="3" id="KW-1185">Reference proteome</keyword>
<organism evidence="2 3">
    <name type="scientific">Leptospira idonii</name>
    <dbReference type="NCBI Taxonomy" id="1193500"/>
    <lineage>
        <taxon>Bacteria</taxon>
        <taxon>Pseudomonadati</taxon>
        <taxon>Spirochaetota</taxon>
        <taxon>Spirochaetia</taxon>
        <taxon>Leptospirales</taxon>
        <taxon>Leptospiraceae</taxon>
        <taxon>Leptospira</taxon>
    </lineage>
</organism>
<dbReference type="RefSeq" id="WP_135761238.1">
    <property type="nucleotide sequence ID" value="NZ_RQHW01000047.1"/>
</dbReference>